<dbReference type="GO" id="GO:0005739">
    <property type="term" value="C:mitochondrion"/>
    <property type="evidence" value="ECO:0007669"/>
    <property type="project" value="GOC"/>
</dbReference>
<dbReference type="SUPFAM" id="SSF50615">
    <property type="entry name" value="N-terminal domain of alpha and beta subunits of F1 ATP synthase"/>
    <property type="match status" value="1"/>
</dbReference>
<keyword evidence="6" id="KW-0067">ATP-binding</keyword>
<dbReference type="InterPro" id="IPR050053">
    <property type="entry name" value="ATPase_alpha/beta_chains"/>
</dbReference>
<evidence type="ECO:0000256" key="11">
    <source>
        <dbReference type="ARBA" id="ARBA00023310"/>
    </source>
</evidence>
<dbReference type="Pfam" id="PF02874">
    <property type="entry name" value="ATP-synt_ab_N"/>
    <property type="match status" value="1"/>
</dbReference>
<dbReference type="Gene3D" id="1.10.1140.10">
    <property type="entry name" value="Bovine Mitochondrial F1-atpase, Atp Synthase Beta Chain, Chain D, domain 3"/>
    <property type="match status" value="1"/>
</dbReference>
<evidence type="ECO:0000256" key="4">
    <source>
        <dbReference type="ARBA" id="ARBA00022448"/>
    </source>
</evidence>
<comment type="caution">
    <text evidence="15">The sequence shown here is derived from an EMBL/GenBank/DDBJ whole genome shotgun (WGS) entry which is preliminary data.</text>
</comment>
<dbReference type="InterPro" id="IPR024034">
    <property type="entry name" value="ATPase_F1/V1_b/a_C"/>
</dbReference>
<feature type="domain" description="ATP synthase A/B type C-terminal" evidence="14">
    <location>
        <begin position="319"/>
        <end position="370"/>
    </location>
</feature>
<dbReference type="GO" id="GO:0005524">
    <property type="term" value="F:ATP binding"/>
    <property type="evidence" value="ECO:0007669"/>
    <property type="project" value="UniProtKB-KW"/>
</dbReference>
<keyword evidence="16" id="KW-1185">Reference proteome</keyword>
<dbReference type="EMBL" id="VCEB01000001">
    <property type="protein sequence ID" value="KAB0387181.1"/>
    <property type="molecule type" value="Genomic_DNA"/>
</dbReference>
<keyword evidence="11" id="KW-0066">ATP synthesis</keyword>
<dbReference type="InterPro" id="IPR004100">
    <property type="entry name" value="ATPase_F1/V1/A1_a/bsu_N"/>
</dbReference>
<gene>
    <name evidence="15" type="ORF">FD755_002137</name>
</gene>
<keyword evidence="9" id="KW-0472">Membrane</keyword>
<keyword evidence="7" id="KW-1278">Translocase</keyword>
<evidence type="ECO:0000256" key="7">
    <source>
        <dbReference type="ARBA" id="ARBA00022967"/>
    </source>
</evidence>
<dbReference type="InterPro" id="IPR036121">
    <property type="entry name" value="ATPase_F1/V1/A1_a/bsu_N_sf"/>
</dbReference>
<evidence type="ECO:0000256" key="9">
    <source>
        <dbReference type="ARBA" id="ARBA00023136"/>
    </source>
</evidence>
<comment type="subcellular location">
    <subcellularLocation>
        <location evidence="1">Membrane</location>
    </subcellularLocation>
</comment>
<feature type="signal peptide" evidence="12">
    <location>
        <begin position="1"/>
        <end position="15"/>
    </location>
</feature>
<dbReference type="SUPFAM" id="SSF52540">
    <property type="entry name" value="P-loop containing nucleoside triphosphate hydrolases"/>
    <property type="match status" value="1"/>
</dbReference>
<keyword evidence="10" id="KW-0139">CF(1)</keyword>
<dbReference type="GO" id="GO:0045259">
    <property type="term" value="C:proton-transporting ATP synthase complex"/>
    <property type="evidence" value="ECO:0007669"/>
    <property type="project" value="UniProtKB-KW"/>
</dbReference>
<protein>
    <recommendedName>
        <fullName evidence="3">H(+)-transporting two-sector ATPase</fullName>
        <ecNumber evidence="3">7.1.2.2</ecNumber>
    </recommendedName>
</protein>
<accession>A0A5J5N3C7</accession>
<keyword evidence="12" id="KW-0732">Signal</keyword>
<evidence type="ECO:0000256" key="10">
    <source>
        <dbReference type="ARBA" id="ARBA00023196"/>
    </source>
</evidence>
<evidence type="ECO:0000256" key="12">
    <source>
        <dbReference type="SAM" id="SignalP"/>
    </source>
</evidence>
<dbReference type="AlphaFoldDB" id="A0A5J5N3C7"/>
<dbReference type="Gene3D" id="2.40.10.170">
    <property type="match status" value="1"/>
</dbReference>
<evidence type="ECO:0000259" key="14">
    <source>
        <dbReference type="Pfam" id="PF22919"/>
    </source>
</evidence>
<evidence type="ECO:0000313" key="15">
    <source>
        <dbReference type="EMBL" id="KAB0387181.1"/>
    </source>
</evidence>
<proteinExistence type="inferred from homology"/>
<dbReference type="Pfam" id="PF22919">
    <property type="entry name" value="ATP-synt_VA_C"/>
    <property type="match status" value="1"/>
</dbReference>
<dbReference type="Proteomes" id="UP000326062">
    <property type="component" value="Chromosome 1"/>
</dbReference>
<dbReference type="GO" id="GO:0046933">
    <property type="term" value="F:proton-transporting ATP synthase activity, rotational mechanism"/>
    <property type="evidence" value="ECO:0007669"/>
    <property type="project" value="TreeGrafter"/>
</dbReference>
<organism evidence="15 16">
    <name type="scientific">Muntiacus reevesi</name>
    <name type="common">Reeves' muntjac</name>
    <name type="synonym">Cervus reevesi</name>
    <dbReference type="NCBI Taxonomy" id="9886"/>
    <lineage>
        <taxon>Eukaryota</taxon>
        <taxon>Metazoa</taxon>
        <taxon>Chordata</taxon>
        <taxon>Craniata</taxon>
        <taxon>Vertebrata</taxon>
        <taxon>Euteleostomi</taxon>
        <taxon>Mammalia</taxon>
        <taxon>Eutheria</taxon>
        <taxon>Laurasiatheria</taxon>
        <taxon>Artiodactyla</taxon>
        <taxon>Ruminantia</taxon>
        <taxon>Pecora</taxon>
        <taxon>Cervidae</taxon>
        <taxon>Muntiacinae</taxon>
        <taxon>Muntiacus</taxon>
    </lineage>
</organism>
<dbReference type="PANTHER" id="PTHR15184">
    <property type="entry name" value="ATP SYNTHASE"/>
    <property type="match status" value="1"/>
</dbReference>
<feature type="domain" description="ATPase F1/V1/A1 complex alpha/beta subunit N-terminal" evidence="13">
    <location>
        <begin position="47"/>
        <end position="102"/>
    </location>
</feature>
<dbReference type="GO" id="GO:0042776">
    <property type="term" value="P:proton motive force-driven mitochondrial ATP synthesis"/>
    <property type="evidence" value="ECO:0007669"/>
    <property type="project" value="TreeGrafter"/>
</dbReference>
<dbReference type="InterPro" id="IPR027417">
    <property type="entry name" value="P-loop_NTPase"/>
</dbReference>
<dbReference type="PANTHER" id="PTHR15184:SF71">
    <property type="entry name" value="ATP SYNTHASE SUBUNIT BETA, MITOCHONDRIAL"/>
    <property type="match status" value="1"/>
</dbReference>
<keyword evidence="5" id="KW-0547">Nucleotide-binding</keyword>
<evidence type="ECO:0000256" key="2">
    <source>
        <dbReference type="ARBA" id="ARBA00008936"/>
    </source>
</evidence>
<dbReference type="InterPro" id="IPR055190">
    <property type="entry name" value="ATP-synt_VA_C"/>
</dbReference>
<dbReference type="Gene3D" id="3.40.50.300">
    <property type="entry name" value="P-loop containing nucleotide triphosphate hydrolases"/>
    <property type="match status" value="2"/>
</dbReference>
<evidence type="ECO:0000256" key="1">
    <source>
        <dbReference type="ARBA" id="ARBA00004370"/>
    </source>
</evidence>
<feature type="chain" id="PRO_5023830600" description="H(+)-transporting two-sector ATPase" evidence="12">
    <location>
        <begin position="16"/>
        <end position="393"/>
    </location>
</feature>
<keyword evidence="4" id="KW-0813">Transport</keyword>
<evidence type="ECO:0000259" key="13">
    <source>
        <dbReference type="Pfam" id="PF02874"/>
    </source>
</evidence>
<dbReference type="EC" id="7.1.2.2" evidence="3"/>
<sequence>MLGLMGCGAATWASGSLWGCSPSAPLLQAQLFLRVTSVPCSTTGHMVAIIGAVGDVQFGEELPPILNALEVQGRETKLRTIRTIAMDGMESIVRGQNVLDSGASVKIPVGPETLGRFVNVTGEPLMRGMNFEQEILVAGIKIMDLLAPYVKGGKIQHFTACGEYSVFAGVGERMQEDNDLYHEMIESGDINLKNSTSNVALIYDQMNELSAEYFRGQEGQDVLLLIDNIFLGYQPTLATDMCTTQKRIITTQKGSITPLRLSTHLVVLSHVIAELGIYPAMDSLDSTSCIMGPIVGNEHYDVASGVQKILLLLLLRLGHHLQDYKSLQDIIAILGMDELSEEKLTVSCALKIQLFLSQSFQVAEVFTCHIMGLYMVRPIEEAVAKADKRTEEH</sequence>
<dbReference type="SUPFAM" id="SSF47917">
    <property type="entry name" value="C-terminal domain of alpha and beta subunits of F1 ATP synthase"/>
    <property type="match status" value="1"/>
</dbReference>
<evidence type="ECO:0000256" key="6">
    <source>
        <dbReference type="ARBA" id="ARBA00022840"/>
    </source>
</evidence>
<evidence type="ECO:0000256" key="3">
    <source>
        <dbReference type="ARBA" id="ARBA00012473"/>
    </source>
</evidence>
<evidence type="ECO:0000313" key="16">
    <source>
        <dbReference type="Proteomes" id="UP000326062"/>
    </source>
</evidence>
<keyword evidence="8" id="KW-0406">Ion transport</keyword>
<reference evidence="15 16" key="1">
    <citation type="submission" date="2019-06" db="EMBL/GenBank/DDBJ databases">
        <title>Discovery of a novel chromosome fission-fusion reversal in muntjac.</title>
        <authorList>
            <person name="Mudd A.B."/>
            <person name="Bredeson J.V."/>
            <person name="Baum R."/>
            <person name="Hockemeyer D."/>
            <person name="Rokhsar D.S."/>
        </authorList>
    </citation>
    <scope>NUCLEOTIDE SEQUENCE [LARGE SCALE GENOMIC DNA]</scope>
    <source>
        <strain evidence="15">UCam_UCB_Mr</strain>
        <tissue evidence="15">Fibroblast cell line</tissue>
    </source>
</reference>
<comment type="similarity">
    <text evidence="2">Belongs to the ATPase alpha/beta chains family.</text>
</comment>
<evidence type="ECO:0000256" key="8">
    <source>
        <dbReference type="ARBA" id="ARBA00023065"/>
    </source>
</evidence>
<evidence type="ECO:0000256" key="5">
    <source>
        <dbReference type="ARBA" id="ARBA00022741"/>
    </source>
</evidence>
<name>A0A5J5N3C7_MUNRE</name>